<gene>
    <name evidence="1" type="ORF">FrCorBMG51_11030</name>
</gene>
<accession>A0ABR5F4F5</accession>
<dbReference type="Proteomes" id="UP000035425">
    <property type="component" value="Unassembled WGS sequence"/>
</dbReference>
<evidence type="ECO:0000313" key="2">
    <source>
        <dbReference type="Proteomes" id="UP000035425"/>
    </source>
</evidence>
<organism evidence="1 2">
    <name type="scientific">Protofrankia coriariae</name>
    <dbReference type="NCBI Taxonomy" id="1562887"/>
    <lineage>
        <taxon>Bacteria</taxon>
        <taxon>Bacillati</taxon>
        <taxon>Actinomycetota</taxon>
        <taxon>Actinomycetes</taxon>
        <taxon>Frankiales</taxon>
        <taxon>Frankiaceae</taxon>
        <taxon>Protofrankia</taxon>
    </lineage>
</organism>
<keyword evidence="2" id="KW-1185">Reference proteome</keyword>
<comment type="caution">
    <text evidence="1">The sequence shown here is derived from an EMBL/GenBank/DDBJ whole genome shotgun (WGS) entry which is preliminary data.</text>
</comment>
<reference evidence="1 2" key="1">
    <citation type="submission" date="2014-12" db="EMBL/GenBank/DDBJ databases">
        <title>Frankia sp. BMG5.1 draft genome.</title>
        <authorList>
            <person name="Gtari M."/>
            <person name="Ghodhbane-Gtari F."/>
            <person name="Nouioui I."/>
            <person name="Ktari A."/>
            <person name="Hezbri K."/>
            <person name="Mimouni W."/>
            <person name="Sbissi I."/>
            <person name="Ayari A."/>
            <person name="Yamanaka T."/>
            <person name="Normand P."/>
            <person name="Tisa L.S."/>
            <person name="Boudabous A."/>
        </authorList>
    </citation>
    <scope>NUCLEOTIDE SEQUENCE [LARGE SCALE GENOMIC DNA]</scope>
    <source>
        <strain evidence="1 2">BMG5.1</strain>
    </source>
</reference>
<dbReference type="RefSeq" id="WP_047222925.1">
    <property type="nucleotide sequence ID" value="NZ_JWIO01000014.1"/>
</dbReference>
<protein>
    <submittedName>
        <fullName evidence="1">Uncharacterized protein</fullName>
    </submittedName>
</protein>
<proteinExistence type="predicted"/>
<dbReference type="EMBL" id="JWIO01000014">
    <property type="protein sequence ID" value="KLL11565.1"/>
    <property type="molecule type" value="Genomic_DNA"/>
</dbReference>
<evidence type="ECO:0000313" key="1">
    <source>
        <dbReference type="EMBL" id="KLL11565.1"/>
    </source>
</evidence>
<sequence length="92" mass="9905">MSAHRPGMPNIRIQPDIEAAPWTDITVANSKIGTLDRIGLLRHGTTSGRATVGLAIRLEDGTYVIAETTWRLLRGAVRALAASPIGQEETDD</sequence>
<name>A0ABR5F4F5_9ACTN</name>